<comment type="similarity">
    <text evidence="1">Belongs to the GerABKA family.</text>
</comment>
<organism evidence="4 5">
    <name type="scientific">Paenibacillus solisilvae</name>
    <dbReference type="NCBI Taxonomy" id="2486751"/>
    <lineage>
        <taxon>Bacteria</taxon>
        <taxon>Bacillati</taxon>
        <taxon>Bacillota</taxon>
        <taxon>Bacilli</taxon>
        <taxon>Bacillales</taxon>
        <taxon>Paenibacillaceae</taxon>
        <taxon>Paenibacillus</taxon>
    </lineage>
</organism>
<keyword evidence="5" id="KW-1185">Reference proteome</keyword>
<dbReference type="PANTHER" id="PTHR22550:SF5">
    <property type="entry name" value="LEUCINE ZIPPER PROTEIN 4"/>
    <property type="match status" value="1"/>
</dbReference>
<feature type="transmembrane region" description="Helical" evidence="3">
    <location>
        <begin position="417"/>
        <end position="440"/>
    </location>
</feature>
<dbReference type="InterPro" id="IPR004995">
    <property type="entry name" value="Spore_Ger"/>
</dbReference>
<reference evidence="5" key="1">
    <citation type="journal article" date="2019" name="Int. J. Syst. Evol. Microbiol.">
        <title>The Global Catalogue of Microorganisms (GCM) 10K type strain sequencing project: providing services to taxonomists for standard genome sequencing and annotation.</title>
        <authorList>
            <consortium name="The Broad Institute Genomics Platform"/>
            <consortium name="The Broad Institute Genome Sequencing Center for Infectious Disease"/>
            <person name="Wu L."/>
            <person name="Ma J."/>
        </authorList>
    </citation>
    <scope>NUCLEOTIDE SEQUENCE [LARGE SCALE GENOMIC DNA]</scope>
    <source>
        <strain evidence="5">CGMCC 1.3240</strain>
    </source>
</reference>
<evidence type="ECO:0000313" key="5">
    <source>
        <dbReference type="Proteomes" id="UP001596047"/>
    </source>
</evidence>
<keyword evidence="2 3" id="KW-0472">Membrane</keyword>
<gene>
    <name evidence="4" type="ORF">ACFPYJ_08705</name>
</gene>
<comment type="caution">
    <text evidence="4">The sequence shown here is derived from an EMBL/GenBank/DDBJ whole genome shotgun (WGS) entry which is preliminary data.</text>
</comment>
<evidence type="ECO:0000256" key="1">
    <source>
        <dbReference type="ARBA" id="ARBA00005278"/>
    </source>
</evidence>
<dbReference type="EMBL" id="JBHSOW010000030">
    <property type="protein sequence ID" value="MFC5649208.1"/>
    <property type="molecule type" value="Genomic_DNA"/>
</dbReference>
<feature type="transmembrane region" description="Helical" evidence="3">
    <location>
        <begin position="294"/>
        <end position="316"/>
    </location>
</feature>
<keyword evidence="3" id="KW-1133">Transmembrane helix</keyword>
<evidence type="ECO:0000256" key="3">
    <source>
        <dbReference type="SAM" id="Phobius"/>
    </source>
</evidence>
<protein>
    <submittedName>
        <fullName evidence="4">Spore germination protein</fullName>
    </submittedName>
</protein>
<dbReference type="InterPro" id="IPR050768">
    <property type="entry name" value="UPF0353/GerABKA_families"/>
</dbReference>
<dbReference type="RefSeq" id="WP_379187705.1">
    <property type="nucleotide sequence ID" value="NZ_JBHSOW010000030.1"/>
</dbReference>
<feature type="transmembrane region" description="Helical" evidence="3">
    <location>
        <begin position="336"/>
        <end position="354"/>
    </location>
</feature>
<dbReference type="Proteomes" id="UP001596047">
    <property type="component" value="Unassembled WGS sequence"/>
</dbReference>
<dbReference type="PIRSF" id="PIRSF005690">
    <property type="entry name" value="GerBA"/>
    <property type="match status" value="1"/>
</dbReference>
<feature type="transmembrane region" description="Helical" evidence="3">
    <location>
        <begin position="366"/>
        <end position="397"/>
    </location>
</feature>
<evidence type="ECO:0000256" key="2">
    <source>
        <dbReference type="ARBA" id="ARBA00023136"/>
    </source>
</evidence>
<sequence length="488" mass="54164">MPTSISSHIEPNIAYIQSVFKDCSDLSIIPWQYGPRLMNRAVSVYFDTMVLDKKTNYFKQTLQDIVPREIGAGTDVSLAMIIECFSRHIASQESAILLDDFEVVERLLLSGSLIIFIDGWNKVISYRAGNIETRQVDEPVTEPVVQGPRESTVENLKKNIGMIRARIQHPSMKFNYVPTAGYARTTIAYGYLEGVVDPDVLTEFVSRINQLPKGDILETSYIEDCIEDSTWTPFPQYRYTERTDIAAAALLNGKIIVLVEGTGSVLICPGLFFELMQSSEDYYQRTLLANTIRILRLISFLIALGLPSIYIAISTFHTELIPTVLLLAIIDSREGIPFPAFAEAIIMSFIFELLREAGIRLPRPVGSAVSIVGALVVGEAAISAGIASPIMVVVTALTGIASFSMPQYNFAISLRLLQLPLMLLAAVLGGFGLMIGYLLIWNHLVRLKSLGIPYMIPLAPWITGQLRDTVYRKPLRSLISHKKPTAKN</sequence>
<dbReference type="Pfam" id="PF03323">
    <property type="entry name" value="GerA"/>
    <property type="match status" value="1"/>
</dbReference>
<accession>A0ABW0VUT1</accession>
<evidence type="ECO:0000313" key="4">
    <source>
        <dbReference type="EMBL" id="MFC5649208.1"/>
    </source>
</evidence>
<proteinExistence type="inferred from homology"/>
<feature type="transmembrane region" description="Helical" evidence="3">
    <location>
        <begin position="255"/>
        <end position="273"/>
    </location>
</feature>
<dbReference type="PANTHER" id="PTHR22550">
    <property type="entry name" value="SPORE GERMINATION PROTEIN"/>
    <property type="match status" value="1"/>
</dbReference>
<keyword evidence="3" id="KW-0812">Transmembrane</keyword>
<name>A0ABW0VUT1_9BACL</name>